<sequence length="76" mass="8617">MKNADWFVCTAAIHGVCRRSVWITLVVSESRVEYFGKLKTNMKDMCSGERSCFFQHLCVNGNAGDVFSILQHLSSR</sequence>
<protein>
    <submittedName>
        <fullName evidence="1">Uncharacterized protein</fullName>
    </submittedName>
</protein>
<dbReference type="EMBL" id="VSRR010021302">
    <property type="protein sequence ID" value="MPC63805.1"/>
    <property type="molecule type" value="Genomic_DNA"/>
</dbReference>
<reference evidence="1 2" key="1">
    <citation type="submission" date="2019-05" db="EMBL/GenBank/DDBJ databases">
        <title>Another draft genome of Portunus trituberculatus and its Hox gene families provides insights of decapod evolution.</title>
        <authorList>
            <person name="Jeong J.-H."/>
            <person name="Song I."/>
            <person name="Kim S."/>
            <person name="Choi T."/>
            <person name="Kim D."/>
            <person name="Ryu S."/>
            <person name="Kim W."/>
        </authorList>
    </citation>
    <scope>NUCLEOTIDE SEQUENCE [LARGE SCALE GENOMIC DNA]</scope>
    <source>
        <tissue evidence="1">Muscle</tissue>
    </source>
</reference>
<evidence type="ECO:0000313" key="2">
    <source>
        <dbReference type="Proteomes" id="UP000324222"/>
    </source>
</evidence>
<evidence type="ECO:0000313" key="1">
    <source>
        <dbReference type="EMBL" id="MPC63805.1"/>
    </source>
</evidence>
<dbReference type="AlphaFoldDB" id="A0A5B7H2D6"/>
<keyword evidence="2" id="KW-1185">Reference proteome</keyword>
<name>A0A5B7H2D6_PORTR</name>
<dbReference type="Proteomes" id="UP000324222">
    <property type="component" value="Unassembled WGS sequence"/>
</dbReference>
<comment type="caution">
    <text evidence="1">The sequence shown here is derived from an EMBL/GenBank/DDBJ whole genome shotgun (WGS) entry which is preliminary data.</text>
</comment>
<gene>
    <name evidence="1" type="ORF">E2C01_057911</name>
</gene>
<organism evidence="1 2">
    <name type="scientific">Portunus trituberculatus</name>
    <name type="common">Swimming crab</name>
    <name type="synonym">Neptunus trituberculatus</name>
    <dbReference type="NCBI Taxonomy" id="210409"/>
    <lineage>
        <taxon>Eukaryota</taxon>
        <taxon>Metazoa</taxon>
        <taxon>Ecdysozoa</taxon>
        <taxon>Arthropoda</taxon>
        <taxon>Crustacea</taxon>
        <taxon>Multicrustacea</taxon>
        <taxon>Malacostraca</taxon>
        <taxon>Eumalacostraca</taxon>
        <taxon>Eucarida</taxon>
        <taxon>Decapoda</taxon>
        <taxon>Pleocyemata</taxon>
        <taxon>Brachyura</taxon>
        <taxon>Eubrachyura</taxon>
        <taxon>Portunoidea</taxon>
        <taxon>Portunidae</taxon>
        <taxon>Portuninae</taxon>
        <taxon>Portunus</taxon>
    </lineage>
</organism>
<proteinExistence type="predicted"/>
<accession>A0A5B7H2D6</accession>